<feature type="domain" description="DUF7678" evidence="1">
    <location>
        <begin position="5"/>
        <end position="78"/>
    </location>
</feature>
<name>A0ABW3S975_9BACL</name>
<dbReference type="Proteomes" id="UP001597211">
    <property type="component" value="Unassembled WGS sequence"/>
</dbReference>
<proteinExistence type="predicted"/>
<gene>
    <name evidence="2" type="ORF">ACFQ2Z_05285</name>
</gene>
<evidence type="ECO:0000259" key="1">
    <source>
        <dbReference type="Pfam" id="PF24726"/>
    </source>
</evidence>
<reference evidence="3" key="1">
    <citation type="journal article" date="2019" name="Int. J. Syst. Evol. Microbiol.">
        <title>The Global Catalogue of Microorganisms (GCM) 10K type strain sequencing project: providing services to taxonomists for standard genome sequencing and annotation.</title>
        <authorList>
            <consortium name="The Broad Institute Genomics Platform"/>
            <consortium name="The Broad Institute Genome Sequencing Center for Infectious Disease"/>
            <person name="Wu L."/>
            <person name="Ma J."/>
        </authorList>
    </citation>
    <scope>NUCLEOTIDE SEQUENCE [LARGE SCALE GENOMIC DNA]</scope>
    <source>
        <strain evidence="3">CCUG 48216</strain>
    </source>
</reference>
<evidence type="ECO:0000313" key="3">
    <source>
        <dbReference type="Proteomes" id="UP001597211"/>
    </source>
</evidence>
<sequence length="96" mass="11439">MGRRFVGEVDGYYVEAQVFDEPSTYGIAFGRISRLDVYPDRSSGFRSRIACYERGWEGGPPQDRRIRRVVEKTVEHFDRKQVDWAVEEKRYRESRE</sequence>
<protein>
    <recommendedName>
        <fullName evidence="1">DUF7678 domain-containing protein</fullName>
    </recommendedName>
</protein>
<dbReference type="EMBL" id="JBHTKZ010000006">
    <property type="protein sequence ID" value="MFD1180762.1"/>
    <property type="molecule type" value="Genomic_DNA"/>
</dbReference>
<keyword evidence="3" id="KW-1185">Reference proteome</keyword>
<comment type="caution">
    <text evidence="2">The sequence shown here is derived from an EMBL/GenBank/DDBJ whole genome shotgun (WGS) entry which is preliminary data.</text>
</comment>
<dbReference type="RefSeq" id="WP_240267624.1">
    <property type="nucleotide sequence ID" value="NZ_JAKSXN010000003.1"/>
</dbReference>
<dbReference type="Pfam" id="PF24726">
    <property type="entry name" value="DUF7678"/>
    <property type="match status" value="1"/>
</dbReference>
<dbReference type="InterPro" id="IPR056095">
    <property type="entry name" value="DUF7678"/>
</dbReference>
<evidence type="ECO:0000313" key="2">
    <source>
        <dbReference type="EMBL" id="MFD1180762.1"/>
    </source>
</evidence>
<organism evidence="2 3">
    <name type="scientific">Paenibacillus timonensis</name>
    <dbReference type="NCBI Taxonomy" id="225915"/>
    <lineage>
        <taxon>Bacteria</taxon>
        <taxon>Bacillati</taxon>
        <taxon>Bacillota</taxon>
        <taxon>Bacilli</taxon>
        <taxon>Bacillales</taxon>
        <taxon>Paenibacillaceae</taxon>
        <taxon>Paenibacillus</taxon>
    </lineage>
</organism>
<accession>A0ABW3S975</accession>